<keyword evidence="2" id="KW-0032">Aminotransferase</keyword>
<evidence type="ECO:0000259" key="4">
    <source>
        <dbReference type="Pfam" id="PF04864"/>
    </source>
</evidence>
<dbReference type="PANTHER" id="PTHR43795:SF56">
    <property type="entry name" value="TRYPTOPHAN AMINOTRANSFERASE-RELATED PROTEIN 4-LIKE"/>
    <property type="match status" value="1"/>
</dbReference>
<keyword evidence="6" id="KW-1185">Reference proteome</keyword>
<dbReference type="Proteomes" id="UP000436088">
    <property type="component" value="Unassembled WGS sequence"/>
</dbReference>
<dbReference type="Pfam" id="PF04864">
    <property type="entry name" value="Alliinase_C"/>
    <property type="match status" value="2"/>
</dbReference>
<organism evidence="5 6">
    <name type="scientific">Hibiscus syriacus</name>
    <name type="common">Rose of Sharon</name>
    <dbReference type="NCBI Taxonomy" id="106335"/>
    <lineage>
        <taxon>Eukaryota</taxon>
        <taxon>Viridiplantae</taxon>
        <taxon>Streptophyta</taxon>
        <taxon>Embryophyta</taxon>
        <taxon>Tracheophyta</taxon>
        <taxon>Spermatophyta</taxon>
        <taxon>Magnoliopsida</taxon>
        <taxon>eudicotyledons</taxon>
        <taxon>Gunneridae</taxon>
        <taxon>Pentapetalae</taxon>
        <taxon>rosids</taxon>
        <taxon>malvids</taxon>
        <taxon>Malvales</taxon>
        <taxon>Malvaceae</taxon>
        <taxon>Malvoideae</taxon>
        <taxon>Hibiscus</taxon>
    </lineage>
</organism>
<name>A0A6A3BK83_HIBSY</name>
<dbReference type="InterPro" id="IPR015424">
    <property type="entry name" value="PyrdxlP-dep_Trfase"/>
</dbReference>
<dbReference type="GO" id="GO:0008483">
    <property type="term" value="F:transaminase activity"/>
    <property type="evidence" value="ECO:0007669"/>
    <property type="project" value="UniProtKB-KW"/>
</dbReference>
<evidence type="ECO:0000313" key="6">
    <source>
        <dbReference type="Proteomes" id="UP000436088"/>
    </source>
</evidence>
<comment type="cofactor">
    <cofactor evidence="1">
        <name>pyridoxal 5'-phosphate</name>
        <dbReference type="ChEBI" id="CHEBI:597326"/>
    </cofactor>
</comment>
<dbReference type="EMBL" id="VEPZ02000834">
    <property type="protein sequence ID" value="KAE8717074.1"/>
    <property type="molecule type" value="Genomic_DNA"/>
</dbReference>
<feature type="domain" description="Alliinase C-terminal" evidence="4">
    <location>
        <begin position="1"/>
        <end position="59"/>
    </location>
</feature>
<evidence type="ECO:0000256" key="2">
    <source>
        <dbReference type="ARBA" id="ARBA00022576"/>
    </source>
</evidence>
<accession>A0A6A3BK83</accession>
<dbReference type="SUPFAM" id="SSF53383">
    <property type="entry name" value="PLP-dependent transferases"/>
    <property type="match status" value="1"/>
</dbReference>
<dbReference type="AlphaFoldDB" id="A0A6A3BK83"/>
<feature type="domain" description="Alliinase C-terminal" evidence="4">
    <location>
        <begin position="60"/>
        <end position="133"/>
    </location>
</feature>
<sequence>MFLEPFWVNHAASSTIVVPGWHRMSYEFNNGSLLLKQLESEIRRLHAVVRNAVTDGRYIKAVLRGPSVKTIYDLAYYWPHYTPVPTPSDEDLMIFTLSKHTGHGGSRFGWAIIKDEAVYQRMLTYESKTMLTSKQFSIQELEPQNCSFAQKVREPSPAFAWLKCEREEDQDCKAVLNSINITGRHGSLFGAKSRYVRLSLMKSEDDFDLMLKRMKMFVSQENNDAGD</sequence>
<gene>
    <name evidence="5" type="ORF">F3Y22_tig00110065pilonHSYRG00396</name>
</gene>
<dbReference type="GO" id="GO:0016846">
    <property type="term" value="F:carbon-sulfur lyase activity"/>
    <property type="evidence" value="ECO:0007669"/>
    <property type="project" value="InterPro"/>
</dbReference>
<dbReference type="InterPro" id="IPR050478">
    <property type="entry name" value="Ethylene_sulfur-biosynth"/>
</dbReference>
<dbReference type="PANTHER" id="PTHR43795">
    <property type="entry name" value="BIFUNCTIONAL ASPARTATE AMINOTRANSFERASE AND GLUTAMATE/ASPARTATE-PREPHENATE AMINOTRANSFERASE-RELATED"/>
    <property type="match status" value="1"/>
</dbReference>
<keyword evidence="2" id="KW-0808">Transferase</keyword>
<dbReference type="InterPro" id="IPR015422">
    <property type="entry name" value="PyrdxlP-dep_Trfase_small"/>
</dbReference>
<dbReference type="InterPro" id="IPR037029">
    <property type="entry name" value="Alliinase_N_sf"/>
</dbReference>
<evidence type="ECO:0000256" key="3">
    <source>
        <dbReference type="ARBA" id="ARBA00022898"/>
    </source>
</evidence>
<dbReference type="GO" id="GO:0006520">
    <property type="term" value="P:amino acid metabolic process"/>
    <property type="evidence" value="ECO:0007669"/>
    <property type="project" value="TreeGrafter"/>
</dbReference>
<evidence type="ECO:0000256" key="1">
    <source>
        <dbReference type="ARBA" id="ARBA00001933"/>
    </source>
</evidence>
<keyword evidence="3" id="KW-0663">Pyridoxal phosphate</keyword>
<dbReference type="Gene3D" id="2.10.25.30">
    <property type="entry name" value="EGF-like, alliinase"/>
    <property type="match status" value="1"/>
</dbReference>
<reference evidence="5" key="1">
    <citation type="submission" date="2019-09" db="EMBL/GenBank/DDBJ databases">
        <title>Draft genome information of white flower Hibiscus syriacus.</title>
        <authorList>
            <person name="Kim Y.-M."/>
        </authorList>
    </citation>
    <scope>NUCLEOTIDE SEQUENCE [LARGE SCALE GENOMIC DNA]</scope>
    <source>
        <strain evidence="5">YM2019G1</strain>
    </source>
</reference>
<proteinExistence type="predicted"/>
<protein>
    <submittedName>
        <fullName evidence="5">S-adenosylmethionine carrier 2</fullName>
    </submittedName>
</protein>
<dbReference type="Gene3D" id="3.90.1150.10">
    <property type="entry name" value="Aspartate Aminotransferase, domain 1"/>
    <property type="match status" value="1"/>
</dbReference>
<comment type="caution">
    <text evidence="5">The sequence shown here is derived from an EMBL/GenBank/DDBJ whole genome shotgun (WGS) entry which is preliminary data.</text>
</comment>
<evidence type="ECO:0000313" key="5">
    <source>
        <dbReference type="EMBL" id="KAE8717074.1"/>
    </source>
</evidence>
<dbReference type="InterPro" id="IPR006948">
    <property type="entry name" value="Alliinase_C"/>
</dbReference>